<gene>
    <name evidence="2" type="ORF">AGOR_G00228400</name>
</gene>
<evidence type="ECO:0000313" key="2">
    <source>
        <dbReference type="EMBL" id="KAI1884634.1"/>
    </source>
</evidence>
<evidence type="ECO:0000313" key="3">
    <source>
        <dbReference type="Proteomes" id="UP000829720"/>
    </source>
</evidence>
<dbReference type="AlphaFoldDB" id="A0A8T3CN71"/>
<dbReference type="EMBL" id="JAERUA010000022">
    <property type="protein sequence ID" value="KAI1884634.1"/>
    <property type="molecule type" value="Genomic_DNA"/>
</dbReference>
<reference evidence="2" key="1">
    <citation type="submission" date="2021-01" db="EMBL/GenBank/DDBJ databases">
        <authorList>
            <person name="Zahm M."/>
            <person name="Roques C."/>
            <person name="Cabau C."/>
            <person name="Klopp C."/>
            <person name="Donnadieu C."/>
            <person name="Jouanno E."/>
            <person name="Lampietro C."/>
            <person name="Louis A."/>
            <person name="Herpin A."/>
            <person name="Echchiki A."/>
            <person name="Berthelot C."/>
            <person name="Parey E."/>
            <person name="Roest-Crollius H."/>
            <person name="Braasch I."/>
            <person name="Postlethwait J."/>
            <person name="Bobe J."/>
            <person name="Montfort J."/>
            <person name="Bouchez O."/>
            <person name="Begum T."/>
            <person name="Mejri S."/>
            <person name="Adams A."/>
            <person name="Chen W.-J."/>
            <person name="Guiguen Y."/>
        </authorList>
    </citation>
    <scope>NUCLEOTIDE SEQUENCE</scope>
    <source>
        <tissue evidence="2">Blood</tissue>
    </source>
</reference>
<protein>
    <submittedName>
        <fullName evidence="2">Uncharacterized protein</fullName>
    </submittedName>
</protein>
<organism evidence="2 3">
    <name type="scientific">Albula goreensis</name>
    <dbReference type="NCBI Taxonomy" id="1534307"/>
    <lineage>
        <taxon>Eukaryota</taxon>
        <taxon>Metazoa</taxon>
        <taxon>Chordata</taxon>
        <taxon>Craniata</taxon>
        <taxon>Vertebrata</taxon>
        <taxon>Euteleostomi</taxon>
        <taxon>Actinopterygii</taxon>
        <taxon>Neopterygii</taxon>
        <taxon>Teleostei</taxon>
        <taxon>Albuliformes</taxon>
        <taxon>Albulidae</taxon>
        <taxon>Albula</taxon>
    </lineage>
</organism>
<feature type="region of interest" description="Disordered" evidence="1">
    <location>
        <begin position="68"/>
        <end position="89"/>
    </location>
</feature>
<comment type="caution">
    <text evidence="2">The sequence shown here is derived from an EMBL/GenBank/DDBJ whole genome shotgun (WGS) entry which is preliminary data.</text>
</comment>
<evidence type="ECO:0000256" key="1">
    <source>
        <dbReference type="SAM" id="MobiDB-lite"/>
    </source>
</evidence>
<feature type="region of interest" description="Disordered" evidence="1">
    <location>
        <begin position="1"/>
        <end position="42"/>
    </location>
</feature>
<sequence length="89" mass="9524">MRRTWLSRTGRAARGAGFGPESVATLGKDSSSGPVLKLPQQSRRDLEETTMFCMQACKFELHLPFRPGKASAALPTGTAHAQRPGGSPL</sequence>
<name>A0A8T3CN71_9TELE</name>
<accession>A0A8T3CN71</accession>
<proteinExistence type="predicted"/>
<dbReference type="Proteomes" id="UP000829720">
    <property type="component" value="Unassembled WGS sequence"/>
</dbReference>
<keyword evidence="3" id="KW-1185">Reference proteome</keyword>